<dbReference type="CDD" id="cd12797">
    <property type="entry name" value="M23_peptidase"/>
    <property type="match status" value="1"/>
</dbReference>
<dbReference type="InterPro" id="IPR011055">
    <property type="entry name" value="Dup_hybrid_motif"/>
</dbReference>
<dbReference type="InterPro" id="IPR050570">
    <property type="entry name" value="Cell_wall_metabolism_enzyme"/>
</dbReference>
<dbReference type="GO" id="GO:0004222">
    <property type="term" value="F:metalloendopeptidase activity"/>
    <property type="evidence" value="ECO:0007669"/>
    <property type="project" value="TreeGrafter"/>
</dbReference>
<name>A0A3S1A3G8_ANAVA</name>
<proteinExistence type="predicted"/>
<protein>
    <recommendedName>
        <fullName evidence="1">M23ase beta-sheet core domain-containing protein</fullName>
    </recommendedName>
</protein>
<dbReference type="PANTHER" id="PTHR21666">
    <property type="entry name" value="PEPTIDASE-RELATED"/>
    <property type="match status" value="1"/>
</dbReference>
<dbReference type="Gene3D" id="2.70.70.10">
    <property type="entry name" value="Glucose Permease (Domain IIA)"/>
    <property type="match status" value="1"/>
</dbReference>
<feature type="domain" description="M23ase beta-sheet core" evidence="1">
    <location>
        <begin position="14"/>
        <end position="106"/>
    </location>
</feature>
<accession>A0A3S1A3G8</accession>
<dbReference type="RefSeq" id="WP_127056402.1">
    <property type="nucleotide sequence ID" value="NZ_RSCM01000021.1"/>
</dbReference>
<dbReference type="InterPro" id="IPR016047">
    <property type="entry name" value="M23ase_b-sheet_dom"/>
</dbReference>
<dbReference type="PANTHER" id="PTHR21666:SF270">
    <property type="entry name" value="MUREIN HYDROLASE ACTIVATOR ENVC"/>
    <property type="match status" value="1"/>
</dbReference>
<dbReference type="Proteomes" id="UP000276103">
    <property type="component" value="Unassembled WGS sequence"/>
</dbReference>
<organism evidence="2 3">
    <name type="scientific">Trichormus variabilis SAG 1403-4b</name>
    <dbReference type="NCBI Taxonomy" id="447716"/>
    <lineage>
        <taxon>Bacteria</taxon>
        <taxon>Bacillati</taxon>
        <taxon>Cyanobacteriota</taxon>
        <taxon>Cyanophyceae</taxon>
        <taxon>Nostocales</taxon>
        <taxon>Nostocaceae</taxon>
        <taxon>Trichormus</taxon>
    </lineage>
</organism>
<keyword evidence="3" id="KW-1185">Reference proteome</keyword>
<dbReference type="Pfam" id="PF01551">
    <property type="entry name" value="Peptidase_M23"/>
    <property type="match status" value="1"/>
</dbReference>
<gene>
    <name evidence="2" type="ORF">DSM107003_46020</name>
</gene>
<comment type="caution">
    <text evidence="2">The sequence shown here is derived from an EMBL/GenBank/DDBJ whole genome shotgun (WGS) entry which is preliminary data.</text>
</comment>
<evidence type="ECO:0000313" key="3">
    <source>
        <dbReference type="Proteomes" id="UP000276103"/>
    </source>
</evidence>
<sequence length="126" mass="13897">MTAGYFDTTNYRGTHYGIDMAGLAGNTVKTVVGGTTTLVQKIAGNFFIGVKGDDGNLWIYGHLENYSVGIGKRVEAGTTIGTVFDGAYHNGVWMAQHLHLEVHKGHTYDRTKSMSPLQAYWKLRNR</sequence>
<evidence type="ECO:0000259" key="1">
    <source>
        <dbReference type="Pfam" id="PF01551"/>
    </source>
</evidence>
<reference evidence="2 3" key="1">
    <citation type="journal article" date="2019" name="Genome Biol. Evol.">
        <title>Day and night: Metabolic profiles and evolutionary relationships of six axenic non-marine cyanobacteria.</title>
        <authorList>
            <person name="Will S.E."/>
            <person name="Henke P."/>
            <person name="Boedeker C."/>
            <person name="Huang S."/>
            <person name="Brinkmann H."/>
            <person name="Rohde M."/>
            <person name="Jarek M."/>
            <person name="Friedl T."/>
            <person name="Seufert S."/>
            <person name="Schumacher M."/>
            <person name="Overmann J."/>
            <person name="Neumann-Schaal M."/>
            <person name="Petersen J."/>
        </authorList>
    </citation>
    <scope>NUCLEOTIDE SEQUENCE [LARGE SCALE GENOMIC DNA]</scope>
    <source>
        <strain evidence="2 3">SAG 1403-4b</strain>
    </source>
</reference>
<dbReference type="OrthoDB" id="487854at2"/>
<dbReference type="AlphaFoldDB" id="A0A3S1A3G8"/>
<dbReference type="EMBL" id="RSCM01000021">
    <property type="protein sequence ID" value="RUS93062.1"/>
    <property type="molecule type" value="Genomic_DNA"/>
</dbReference>
<evidence type="ECO:0000313" key="2">
    <source>
        <dbReference type="EMBL" id="RUS93062.1"/>
    </source>
</evidence>
<dbReference type="SUPFAM" id="SSF51261">
    <property type="entry name" value="Duplicated hybrid motif"/>
    <property type="match status" value="1"/>
</dbReference>